<reference evidence="1 2" key="1">
    <citation type="journal article" date="2015" name="PeerJ">
        <title>First genomic representation of candidate bacterial phylum KSB3 points to enhanced environmental sensing as a trigger of wastewater bulking.</title>
        <authorList>
            <person name="Sekiguchi Y."/>
            <person name="Ohashi A."/>
            <person name="Parks D.H."/>
            <person name="Yamauchi T."/>
            <person name="Tyson G.W."/>
            <person name="Hugenholtz P."/>
        </authorList>
    </citation>
    <scope>NUCLEOTIDE SEQUENCE [LARGE SCALE GENOMIC DNA]</scope>
</reference>
<accession>A0A0S6W4A1</accession>
<gene>
    <name evidence="1" type="ORF">U14_04440</name>
</gene>
<dbReference type="HOGENOM" id="CLU_1988240_0_0_0"/>
<organism evidence="1 2">
    <name type="scientific">Candidatus Moduliflexus flocculans</name>
    <dbReference type="NCBI Taxonomy" id="1499966"/>
    <lineage>
        <taxon>Bacteria</taxon>
        <taxon>Candidatus Moduliflexota</taxon>
        <taxon>Candidatus Moduliflexia</taxon>
        <taxon>Candidatus Moduliflexales</taxon>
        <taxon>Candidatus Moduliflexaceae</taxon>
    </lineage>
</organism>
<evidence type="ECO:0000313" key="1">
    <source>
        <dbReference type="EMBL" id="GAK53180.1"/>
    </source>
</evidence>
<dbReference type="EMBL" id="DF820459">
    <property type="protein sequence ID" value="GAK53180.1"/>
    <property type="molecule type" value="Genomic_DNA"/>
</dbReference>
<protein>
    <submittedName>
        <fullName evidence="1">Uncharacterized protein</fullName>
    </submittedName>
</protein>
<proteinExistence type="predicted"/>
<keyword evidence="2" id="KW-1185">Reference proteome</keyword>
<dbReference type="STRING" id="1499966.U14_04440"/>
<evidence type="ECO:0000313" key="2">
    <source>
        <dbReference type="Proteomes" id="UP000030700"/>
    </source>
</evidence>
<dbReference type="Proteomes" id="UP000030700">
    <property type="component" value="Unassembled WGS sequence"/>
</dbReference>
<sequence length="125" mass="13016">MNDTDYISSAEDILETEEQQIMSRRDYLLSLKKWSKVVIGGVLFGGIMAGISDNAAAGGWANRRGGWGNGGGGSWGNSRGGWGNGGGGSWRNYGGGSWGNGGGWHNGSSWGNGGWGNGGSWINSW</sequence>
<name>A0A0S6W4A1_9BACT</name>
<dbReference type="AlphaFoldDB" id="A0A0S6W4A1"/>